<proteinExistence type="predicted"/>
<comment type="caution">
    <text evidence="1">The sequence shown here is derived from an EMBL/GenBank/DDBJ whole genome shotgun (WGS) entry which is preliminary data.</text>
</comment>
<dbReference type="RefSeq" id="WP_177548026.1">
    <property type="nucleotide sequence ID" value="NZ_SNUZ01000007.1"/>
</dbReference>
<evidence type="ECO:0008006" key="3">
    <source>
        <dbReference type="Google" id="ProtNLM"/>
    </source>
</evidence>
<accession>A0ABT0NGN5</accession>
<evidence type="ECO:0000313" key="1">
    <source>
        <dbReference type="EMBL" id="MCL3787307.1"/>
    </source>
</evidence>
<organism evidence="1 2">
    <name type="scientific">Ruminococcus bromii</name>
    <dbReference type="NCBI Taxonomy" id="40518"/>
    <lineage>
        <taxon>Bacteria</taxon>
        <taxon>Bacillati</taxon>
        <taxon>Bacillota</taxon>
        <taxon>Clostridia</taxon>
        <taxon>Eubacteriales</taxon>
        <taxon>Oscillospiraceae</taxon>
        <taxon>Ruminococcus</taxon>
    </lineage>
</organism>
<dbReference type="Proteomes" id="UP001056693">
    <property type="component" value="Unassembled WGS sequence"/>
</dbReference>
<evidence type="ECO:0000313" key="2">
    <source>
        <dbReference type="Proteomes" id="UP001056693"/>
    </source>
</evidence>
<reference evidence="1 2" key="1">
    <citation type="submission" date="2019-03" db="EMBL/GenBank/DDBJ databases">
        <authorList>
            <person name="Molinero N."/>
            <person name="Sanchez B."/>
            <person name="Walker A."/>
            <person name="Duncan S."/>
            <person name="Delgado S."/>
            <person name="Margolles A."/>
        </authorList>
    </citation>
    <scope>NUCLEOTIDE SEQUENCE [LARGE SCALE GENOMIC DNA]</scope>
    <source>
        <strain evidence="1 2">IPLA60002</strain>
    </source>
</reference>
<gene>
    <name evidence="1" type="ORF">E2N93_04610</name>
</gene>
<protein>
    <recommendedName>
        <fullName evidence="3">DUF1819 family protein</fullName>
    </recommendedName>
</protein>
<dbReference type="EMBL" id="SNUZ01000007">
    <property type="protein sequence ID" value="MCL3787307.1"/>
    <property type="molecule type" value="Genomic_DNA"/>
</dbReference>
<keyword evidence="2" id="KW-1185">Reference proteome</keyword>
<name>A0ABT0NGN5_9FIRM</name>
<sequence>MFNNINSKISEDMKENEIYKLIKSDEYKEEYVKGIIGLSNEIKDKKTDFENLKQIIFDNVANKYFREIIISALKDYLEPFNETKFIRDITLSDFKKYSEFIFLKSVLQVSSFNAIRESIGLEKDDIIATVKLLNFSKYFILIKRYSKELFIKDCNDKFRLDKDKSEFIWNLVDTNRKELIISILMENVDRMSDINDSVSMILEIFQDLVDEE</sequence>